<protein>
    <submittedName>
        <fullName evidence="2">MULE domain-containing protein</fullName>
    </submittedName>
</protein>
<proteinExistence type="predicted"/>
<dbReference type="AlphaFoldDB" id="A0A0N5CHK7"/>
<evidence type="ECO:0000313" key="1">
    <source>
        <dbReference type="Proteomes" id="UP000046392"/>
    </source>
</evidence>
<keyword evidence="1" id="KW-1185">Reference proteome</keyword>
<organism evidence="1 2">
    <name type="scientific">Strongyloides papillosus</name>
    <name type="common">Intestinal threadworm</name>
    <dbReference type="NCBI Taxonomy" id="174720"/>
    <lineage>
        <taxon>Eukaryota</taxon>
        <taxon>Metazoa</taxon>
        <taxon>Ecdysozoa</taxon>
        <taxon>Nematoda</taxon>
        <taxon>Chromadorea</taxon>
        <taxon>Rhabditida</taxon>
        <taxon>Tylenchina</taxon>
        <taxon>Panagrolaimomorpha</taxon>
        <taxon>Strongyloidoidea</taxon>
        <taxon>Strongyloididae</taxon>
        <taxon>Strongyloides</taxon>
    </lineage>
</organism>
<accession>A0A0N5CHK7</accession>
<sequence length="115" mass="13583">MSDKEIAVLKTFKNICPIKCHKVCLFHFTQSIQRNLKKRGFTTLVQKKSISHNLRSDVNVKELRDIVQIIYLVPHLPESKINEGFEYFIFKLQEYSVGNSYNQGINDFIEYLRNE</sequence>
<dbReference type="WBParaSite" id="SPAL_0001732125.1">
    <property type="protein sequence ID" value="SPAL_0001732125.1"/>
    <property type="gene ID" value="SPAL_0001732125"/>
</dbReference>
<reference evidence="2" key="1">
    <citation type="submission" date="2017-02" db="UniProtKB">
        <authorList>
            <consortium name="WormBaseParasite"/>
        </authorList>
    </citation>
    <scope>IDENTIFICATION</scope>
</reference>
<name>A0A0N5CHK7_STREA</name>
<dbReference type="Proteomes" id="UP000046392">
    <property type="component" value="Unplaced"/>
</dbReference>
<evidence type="ECO:0000313" key="2">
    <source>
        <dbReference type="WBParaSite" id="SPAL_0001732125.1"/>
    </source>
</evidence>